<feature type="transmembrane region" description="Helical" evidence="2">
    <location>
        <begin position="53"/>
        <end position="72"/>
    </location>
</feature>
<dbReference type="RefSeq" id="WP_378969060.1">
    <property type="nucleotide sequence ID" value="NZ_JBHTBJ010000010.1"/>
</dbReference>
<name>A0ABW2HV77_9ACTN</name>
<dbReference type="EMBL" id="JBHTBJ010000010">
    <property type="protein sequence ID" value="MFC7275681.1"/>
    <property type="molecule type" value="Genomic_DNA"/>
</dbReference>
<evidence type="ECO:0000313" key="4">
    <source>
        <dbReference type="EMBL" id="MFC7275681.1"/>
    </source>
</evidence>
<accession>A0ABW2HV77</accession>
<feature type="transmembrane region" description="Helical" evidence="2">
    <location>
        <begin position="25"/>
        <end position="46"/>
    </location>
</feature>
<evidence type="ECO:0000256" key="2">
    <source>
        <dbReference type="SAM" id="Phobius"/>
    </source>
</evidence>
<proteinExistence type="predicted"/>
<keyword evidence="2" id="KW-1133">Transmembrane helix</keyword>
<keyword evidence="5" id="KW-1185">Reference proteome</keyword>
<feature type="region of interest" description="Disordered" evidence="1">
    <location>
        <begin position="164"/>
        <end position="199"/>
    </location>
</feature>
<evidence type="ECO:0000313" key="5">
    <source>
        <dbReference type="Proteomes" id="UP001596548"/>
    </source>
</evidence>
<dbReference type="Pfam" id="PF03703">
    <property type="entry name" value="bPH_2"/>
    <property type="match status" value="1"/>
</dbReference>
<evidence type="ECO:0000259" key="3">
    <source>
        <dbReference type="Pfam" id="PF03703"/>
    </source>
</evidence>
<dbReference type="PANTHER" id="PTHR37938:SF1">
    <property type="entry name" value="BLL0215 PROTEIN"/>
    <property type="match status" value="1"/>
</dbReference>
<comment type="caution">
    <text evidence="4">The sequence shown here is derived from an EMBL/GenBank/DDBJ whole genome shotgun (WGS) entry which is preliminary data.</text>
</comment>
<keyword evidence="2" id="KW-0472">Membrane</keyword>
<gene>
    <name evidence="4" type="ORF">ACFQS1_16960</name>
</gene>
<protein>
    <submittedName>
        <fullName evidence="4">PH domain-containing protein</fullName>
    </submittedName>
</protein>
<keyword evidence="2" id="KW-0812">Transmembrane</keyword>
<evidence type="ECO:0000256" key="1">
    <source>
        <dbReference type="SAM" id="MobiDB-lite"/>
    </source>
</evidence>
<dbReference type="Proteomes" id="UP001596548">
    <property type="component" value="Unassembled WGS sequence"/>
</dbReference>
<dbReference type="PANTHER" id="PTHR37938">
    <property type="entry name" value="BLL0215 PROTEIN"/>
    <property type="match status" value="1"/>
</dbReference>
<sequence length="199" mass="22271">MAFPDEVLTDEEEVVLHLHPHWKTALRPALVVLLALVTAAFAWVMLPQNTGGLLGFGVVALIMGYYGIRYGVAPLVVWRCTHYVVTNERVLLQDGVIARERRDLPLNRINDHLLTQTVLDRLFGSGTLTIDSIGDQAAVLTAVPHAHQLQTALYELIELLPDDEDEEADDLEEERHGLPPQRRSLFRRGTSEPTAPNDR</sequence>
<organism evidence="4 5">
    <name type="scientific">Paractinoplanes rhizophilus</name>
    <dbReference type="NCBI Taxonomy" id="1416877"/>
    <lineage>
        <taxon>Bacteria</taxon>
        <taxon>Bacillati</taxon>
        <taxon>Actinomycetota</taxon>
        <taxon>Actinomycetes</taxon>
        <taxon>Micromonosporales</taxon>
        <taxon>Micromonosporaceae</taxon>
        <taxon>Paractinoplanes</taxon>
    </lineage>
</organism>
<feature type="domain" description="YdbS-like PH" evidence="3">
    <location>
        <begin position="78"/>
        <end position="151"/>
    </location>
</feature>
<reference evidence="5" key="1">
    <citation type="journal article" date="2019" name="Int. J. Syst. Evol. Microbiol.">
        <title>The Global Catalogue of Microorganisms (GCM) 10K type strain sequencing project: providing services to taxonomists for standard genome sequencing and annotation.</title>
        <authorList>
            <consortium name="The Broad Institute Genomics Platform"/>
            <consortium name="The Broad Institute Genome Sequencing Center for Infectious Disease"/>
            <person name="Wu L."/>
            <person name="Ma J."/>
        </authorList>
    </citation>
    <scope>NUCLEOTIDE SEQUENCE [LARGE SCALE GENOMIC DNA]</scope>
    <source>
        <strain evidence="5">XZYJT-10</strain>
    </source>
</reference>
<dbReference type="InterPro" id="IPR005182">
    <property type="entry name" value="YdbS-like_PH"/>
</dbReference>